<organism evidence="2 3">
    <name type="scientific">Arthrobotrys musiformis</name>
    <dbReference type="NCBI Taxonomy" id="47236"/>
    <lineage>
        <taxon>Eukaryota</taxon>
        <taxon>Fungi</taxon>
        <taxon>Dikarya</taxon>
        <taxon>Ascomycota</taxon>
        <taxon>Pezizomycotina</taxon>
        <taxon>Orbiliomycetes</taxon>
        <taxon>Orbiliales</taxon>
        <taxon>Orbiliaceae</taxon>
        <taxon>Arthrobotrys</taxon>
    </lineage>
</organism>
<gene>
    <name evidence="2" type="ORF">TWF481_006264</name>
</gene>
<dbReference type="EMBL" id="JAVHJL010000003">
    <property type="protein sequence ID" value="KAK6507842.1"/>
    <property type="molecule type" value="Genomic_DNA"/>
</dbReference>
<accession>A0AAV9WI58</accession>
<dbReference type="Proteomes" id="UP001370758">
    <property type="component" value="Unassembled WGS sequence"/>
</dbReference>
<evidence type="ECO:0000313" key="3">
    <source>
        <dbReference type="Proteomes" id="UP001370758"/>
    </source>
</evidence>
<comment type="caution">
    <text evidence="2">The sequence shown here is derived from an EMBL/GenBank/DDBJ whole genome shotgun (WGS) entry which is preliminary data.</text>
</comment>
<proteinExistence type="predicted"/>
<evidence type="ECO:0000256" key="1">
    <source>
        <dbReference type="SAM" id="Phobius"/>
    </source>
</evidence>
<keyword evidence="3" id="KW-1185">Reference proteome</keyword>
<feature type="transmembrane region" description="Helical" evidence="1">
    <location>
        <begin position="359"/>
        <end position="383"/>
    </location>
</feature>
<keyword evidence="1" id="KW-0472">Membrane</keyword>
<reference evidence="2 3" key="1">
    <citation type="submission" date="2023-08" db="EMBL/GenBank/DDBJ databases">
        <authorList>
            <person name="Palmer J.M."/>
        </authorList>
    </citation>
    <scope>NUCLEOTIDE SEQUENCE [LARGE SCALE GENOMIC DNA]</scope>
    <source>
        <strain evidence="2 3">TWF481</strain>
    </source>
</reference>
<evidence type="ECO:0000313" key="2">
    <source>
        <dbReference type="EMBL" id="KAK6507842.1"/>
    </source>
</evidence>
<sequence>MSIVNIVDDLYQYDERSRKLFEEPCNEKLTLIFAGRKRLKENRILREKLFKRYLVPEYVWTEVVVRLQGYFGSEDTFSDDDSTLINHVTWFHFEIKYPFKDPKTGDNTYAWYKMGIVTTWTAPDQHAIIFFDAPDSIREQLKTACEAIKAGPALQNPYWAHEFLVGPIVQCYDKAVWNLRDQVKEFEISRRKGASVVPDDPAEDPEIETTKAAFNTLHEILRHSLHATETLGVAIETLASICARKRIFDEESAIREAIAEAATPEETSKTKTARVIARRWSKKITTYLDFKLSIVKSLEARAKANQARINSEITLAISSVAQRDSRVQAKIGRVQTRISKAQAEIGHAAQNDSNTMVKIAAVTMLFLPPSFVSAIFSTTFFEFTPPEGDKVSKDFWIFWAISIPLTIVVFAALYPGNKGLMFRSYFSKSGHHDPDEPSNFTSHDSIDLEKQTITAPKTEV</sequence>
<protein>
    <submittedName>
        <fullName evidence="2">Uncharacterized protein</fullName>
    </submittedName>
</protein>
<name>A0AAV9WI58_9PEZI</name>
<dbReference type="Gene3D" id="1.20.58.340">
    <property type="entry name" value="Magnesium transport protein CorA, transmembrane region"/>
    <property type="match status" value="1"/>
</dbReference>
<dbReference type="AlphaFoldDB" id="A0AAV9WI58"/>
<keyword evidence="1" id="KW-1133">Transmembrane helix</keyword>
<feature type="transmembrane region" description="Helical" evidence="1">
    <location>
        <begin position="395"/>
        <end position="414"/>
    </location>
</feature>
<keyword evidence="1" id="KW-0812">Transmembrane</keyword>